<evidence type="ECO:0000313" key="2">
    <source>
        <dbReference type="Proteomes" id="UP001202289"/>
    </source>
</evidence>
<comment type="caution">
    <text evidence="1">The sequence shown here is derived from an EMBL/GenBank/DDBJ whole genome shotgun (WGS) entry which is preliminary data.</text>
</comment>
<keyword evidence="2" id="KW-1185">Reference proteome</keyword>
<evidence type="ECO:0000313" key="1">
    <source>
        <dbReference type="EMBL" id="MCM3736418.1"/>
    </source>
</evidence>
<proteinExistence type="predicted"/>
<dbReference type="EMBL" id="JAMBOP010000012">
    <property type="protein sequence ID" value="MCM3736418.1"/>
    <property type="molecule type" value="Genomic_DNA"/>
</dbReference>
<name>A0ACC6A7W6_9BACI</name>
<reference evidence="1" key="1">
    <citation type="submission" date="2022-05" db="EMBL/GenBank/DDBJ databases">
        <title>Comparative Genomics of Spacecraft Associated Microbes.</title>
        <authorList>
            <person name="Tran M.T."/>
            <person name="Wright A."/>
            <person name="Seuylemezian A."/>
            <person name="Eisen J."/>
            <person name="Coil D."/>
        </authorList>
    </citation>
    <scope>NUCLEOTIDE SEQUENCE</scope>
    <source>
        <strain evidence="1">FAIRING 10M-2.2</strain>
    </source>
</reference>
<dbReference type="Proteomes" id="UP001202289">
    <property type="component" value="Unassembled WGS sequence"/>
</dbReference>
<organism evidence="1 2">
    <name type="scientific">Bacillus cytotoxicus</name>
    <dbReference type="NCBI Taxonomy" id="580165"/>
    <lineage>
        <taxon>Bacteria</taxon>
        <taxon>Bacillati</taxon>
        <taxon>Bacillota</taxon>
        <taxon>Bacilli</taxon>
        <taxon>Bacillales</taxon>
        <taxon>Bacillaceae</taxon>
        <taxon>Bacillus</taxon>
        <taxon>Bacillus cereus group</taxon>
    </lineage>
</organism>
<accession>A0ACC6A7W6</accession>
<protein>
    <submittedName>
        <fullName evidence="1">Uncharacterized protein</fullName>
    </submittedName>
</protein>
<sequence length="110" mass="13021">MKTKMIYQHYEYWDNHQKKRLVDIDESINKFIEENSIEVIDIRLTSTSFEEQMDVVALVMYKDSIEIESLQEVVNETLLILQECPEDADQNDLNGTINEAIEFLKKFSNQ</sequence>
<gene>
    <name evidence="1" type="ORF">M3215_11435</name>
</gene>